<dbReference type="EMBL" id="KB631710">
    <property type="protein sequence ID" value="ERL85524.1"/>
    <property type="molecule type" value="Genomic_DNA"/>
</dbReference>
<dbReference type="EMBL" id="KB741039">
    <property type="protein sequence ID" value="ENN74563.1"/>
    <property type="molecule type" value="Genomic_DNA"/>
</dbReference>
<name>N6TA14_DENPD</name>
<feature type="non-terminal residue" evidence="1">
    <location>
        <position position="1"/>
    </location>
</feature>
<gene>
    <name evidence="2" type="ORF">D910_02943</name>
    <name evidence="1" type="ORF">YQE_08885</name>
</gene>
<evidence type="ECO:0000313" key="3">
    <source>
        <dbReference type="Proteomes" id="UP000030742"/>
    </source>
</evidence>
<accession>N6TA14</accession>
<evidence type="ECO:0000313" key="1">
    <source>
        <dbReference type="EMBL" id="ENN74563.1"/>
    </source>
</evidence>
<dbReference type="Proteomes" id="UP000030742">
    <property type="component" value="Unassembled WGS sequence"/>
</dbReference>
<sequence>MANYILRALLGKDTVLNKQDKEKVKKVVDSGCGDYDYDSTPFATSNDSLMSATKYVNIPPEKYFHKQAQNINTLVKSLEQEISESKEDIRYLHSHICSTEEVFPKRWEMCNSLENICKEHVENISMEMIKWKRVSERSDIEMKELGQKISSWQCVIGRAKEVQIQEEDFFE</sequence>
<dbReference type="AlphaFoldDB" id="N6TA14"/>
<dbReference type="HOGENOM" id="CLU_1564494_0_0_1"/>
<proteinExistence type="predicted"/>
<organism evidence="1">
    <name type="scientific">Dendroctonus ponderosae</name>
    <name type="common">Mountain pine beetle</name>
    <dbReference type="NCBI Taxonomy" id="77166"/>
    <lineage>
        <taxon>Eukaryota</taxon>
        <taxon>Metazoa</taxon>
        <taxon>Ecdysozoa</taxon>
        <taxon>Arthropoda</taxon>
        <taxon>Hexapoda</taxon>
        <taxon>Insecta</taxon>
        <taxon>Pterygota</taxon>
        <taxon>Neoptera</taxon>
        <taxon>Endopterygota</taxon>
        <taxon>Coleoptera</taxon>
        <taxon>Polyphaga</taxon>
        <taxon>Cucujiformia</taxon>
        <taxon>Curculionidae</taxon>
        <taxon>Scolytinae</taxon>
        <taxon>Dendroctonus</taxon>
    </lineage>
</organism>
<evidence type="ECO:0000313" key="2">
    <source>
        <dbReference type="EMBL" id="ERL85524.1"/>
    </source>
</evidence>
<reference evidence="1 3" key="1">
    <citation type="journal article" date="2013" name="Genome Biol.">
        <title>Draft genome of the mountain pine beetle, Dendroctonus ponderosae Hopkins, a major forest pest.</title>
        <authorList>
            <person name="Keeling C.I."/>
            <person name="Yuen M.M."/>
            <person name="Liao N.Y."/>
            <person name="Docking T.R."/>
            <person name="Chan S.K."/>
            <person name="Taylor G.A."/>
            <person name="Palmquist D.L."/>
            <person name="Jackman S.D."/>
            <person name="Nguyen A."/>
            <person name="Li M."/>
            <person name="Henderson H."/>
            <person name="Janes J.K."/>
            <person name="Zhao Y."/>
            <person name="Pandoh P."/>
            <person name="Moore R."/>
            <person name="Sperling F.A."/>
            <person name="Huber D.P."/>
            <person name="Birol I."/>
            <person name="Jones S.J."/>
            <person name="Bohlmann J."/>
        </authorList>
    </citation>
    <scope>NUCLEOTIDE SEQUENCE</scope>
</reference>
<protein>
    <submittedName>
        <fullName evidence="1">Uncharacterized protein</fullName>
    </submittedName>
</protein>